<dbReference type="Pfam" id="PF12244">
    <property type="entry name" value="DUF3606"/>
    <property type="match status" value="1"/>
</dbReference>
<protein>
    <submittedName>
        <fullName evidence="2">DUF3606 domain-containing protein</fullName>
    </submittedName>
</protein>
<proteinExistence type="predicted"/>
<evidence type="ECO:0000313" key="2">
    <source>
        <dbReference type="EMBL" id="MCG7508272.1"/>
    </source>
</evidence>
<reference evidence="2 3" key="1">
    <citation type="submission" date="2022-02" db="EMBL/GenBank/DDBJ databases">
        <title>Draft genome sequence of Mezorhizobium retamae strain IRAMC:0171 isolated from Retama raetam nodules.</title>
        <authorList>
            <person name="Bengaied R."/>
            <person name="Sbissi I."/>
            <person name="Huber K."/>
            <person name="Ghodbane F."/>
            <person name="Nouioui I."/>
            <person name="Tarhouni M."/>
            <person name="Gtari M."/>
        </authorList>
    </citation>
    <scope>NUCLEOTIDE SEQUENCE [LARGE SCALE GENOMIC DNA]</scope>
    <source>
        <strain evidence="2 3">IRAMC:0171</strain>
    </source>
</reference>
<organism evidence="2 3">
    <name type="scientific">Mesorhizobium retamae</name>
    <dbReference type="NCBI Taxonomy" id="2912854"/>
    <lineage>
        <taxon>Bacteria</taxon>
        <taxon>Pseudomonadati</taxon>
        <taxon>Pseudomonadota</taxon>
        <taxon>Alphaproteobacteria</taxon>
        <taxon>Hyphomicrobiales</taxon>
        <taxon>Phyllobacteriaceae</taxon>
        <taxon>Mesorhizobium</taxon>
    </lineage>
</organism>
<keyword evidence="3" id="KW-1185">Reference proteome</keyword>
<sequence length="73" mass="8456">MPDDKSKQDSRDRDRVSAQDEYEVSYFASKFNLSTDEVLDLIKRYGNDRETLERHAGAMKDEAEARARNGNKD</sequence>
<dbReference type="EMBL" id="JAKREW010000037">
    <property type="protein sequence ID" value="MCG7508272.1"/>
    <property type="molecule type" value="Genomic_DNA"/>
</dbReference>
<gene>
    <name evidence="2" type="ORF">L4923_24840</name>
</gene>
<evidence type="ECO:0000256" key="1">
    <source>
        <dbReference type="SAM" id="MobiDB-lite"/>
    </source>
</evidence>
<feature type="region of interest" description="Disordered" evidence="1">
    <location>
        <begin position="53"/>
        <end position="73"/>
    </location>
</feature>
<dbReference type="InterPro" id="IPR022037">
    <property type="entry name" value="DUF3606"/>
</dbReference>
<dbReference type="RefSeq" id="WP_239369786.1">
    <property type="nucleotide sequence ID" value="NZ_JAKREW010000037.1"/>
</dbReference>
<dbReference type="Proteomes" id="UP001201701">
    <property type="component" value="Unassembled WGS sequence"/>
</dbReference>
<name>A0ABS9QLG7_9HYPH</name>
<accession>A0ABS9QLG7</accession>
<evidence type="ECO:0000313" key="3">
    <source>
        <dbReference type="Proteomes" id="UP001201701"/>
    </source>
</evidence>
<comment type="caution">
    <text evidence="2">The sequence shown here is derived from an EMBL/GenBank/DDBJ whole genome shotgun (WGS) entry which is preliminary data.</text>
</comment>